<gene>
    <name evidence="2" type="ORF">KIK155_LOCUS31395</name>
</gene>
<name>A0A819ABL8_9BILA</name>
<protein>
    <submittedName>
        <fullName evidence="2">Uncharacterized protein</fullName>
    </submittedName>
</protein>
<dbReference type="AlphaFoldDB" id="A0A819ABL8"/>
<keyword evidence="1" id="KW-0732">Signal</keyword>
<evidence type="ECO:0000256" key="1">
    <source>
        <dbReference type="SAM" id="SignalP"/>
    </source>
</evidence>
<reference evidence="2" key="1">
    <citation type="submission" date="2021-02" db="EMBL/GenBank/DDBJ databases">
        <authorList>
            <person name="Nowell W R."/>
        </authorList>
    </citation>
    <scope>NUCLEOTIDE SEQUENCE</scope>
</reference>
<sequence>MFVYPVPLLVILLVTSQFIKAHPSAISKGTNNNHPMHQRLKRDIAYLQHHELANNYNDDMPSVWSTTIAQEQRLNTFYFKCLRTIIGMNLGDRMPNEQLLQLTGQPHISDLLVRNRLRWFGHVNRMHTEDNEPSMVKKVAFSYFPRANKPRNMGTRKRWQDKITEDLEKFNIRNWRRETLDKDKWRETINRFAHSNDPSSNISEVVQQYKQKSDKRRVASNVPPPPKVTEVLTKQGLKNNDGTYTCPNSKCPRRIFKAQGITRHVNTCAPEWCKKHKIPTNLVK</sequence>
<proteinExistence type="predicted"/>
<organism evidence="2 3">
    <name type="scientific">Rotaria socialis</name>
    <dbReference type="NCBI Taxonomy" id="392032"/>
    <lineage>
        <taxon>Eukaryota</taxon>
        <taxon>Metazoa</taxon>
        <taxon>Spiralia</taxon>
        <taxon>Gnathifera</taxon>
        <taxon>Rotifera</taxon>
        <taxon>Eurotatoria</taxon>
        <taxon>Bdelloidea</taxon>
        <taxon>Philodinida</taxon>
        <taxon>Philodinidae</taxon>
        <taxon>Rotaria</taxon>
    </lineage>
</organism>
<feature type="chain" id="PRO_5032820556" evidence="1">
    <location>
        <begin position="22"/>
        <end position="284"/>
    </location>
</feature>
<evidence type="ECO:0000313" key="2">
    <source>
        <dbReference type="EMBL" id="CAF3781749.1"/>
    </source>
</evidence>
<dbReference type="EMBL" id="CAJNYV010005801">
    <property type="protein sequence ID" value="CAF3781749.1"/>
    <property type="molecule type" value="Genomic_DNA"/>
</dbReference>
<accession>A0A819ABL8</accession>
<feature type="signal peptide" evidence="1">
    <location>
        <begin position="1"/>
        <end position="21"/>
    </location>
</feature>
<dbReference type="Proteomes" id="UP000663865">
    <property type="component" value="Unassembled WGS sequence"/>
</dbReference>
<comment type="caution">
    <text evidence="2">The sequence shown here is derived from an EMBL/GenBank/DDBJ whole genome shotgun (WGS) entry which is preliminary data.</text>
</comment>
<evidence type="ECO:0000313" key="3">
    <source>
        <dbReference type="Proteomes" id="UP000663865"/>
    </source>
</evidence>